<dbReference type="InterPro" id="IPR002491">
    <property type="entry name" value="ABC_transptr_periplasmic_BD"/>
</dbReference>
<dbReference type="AlphaFoldDB" id="A0A5R8QDM8"/>
<proteinExistence type="inferred from homology"/>
<keyword evidence="7" id="KW-1185">Reference proteome</keyword>
<keyword evidence="4" id="KW-0732">Signal</keyword>
<reference evidence="6 7" key="1">
    <citation type="submission" date="2019-05" db="EMBL/GenBank/DDBJ databases">
        <title>Culicoidintestinum kansasii gen. nov., sp. nov. from the gastrointestinal tract of the biting midge, Culicoides sonorensis.</title>
        <authorList>
            <person name="Neupane S."/>
            <person name="Ghosh A."/>
            <person name="Gunther S."/>
            <person name="Martin K."/>
            <person name="Zurek L."/>
        </authorList>
    </citation>
    <scope>NUCLEOTIDE SEQUENCE [LARGE SCALE GENOMIC DNA]</scope>
    <source>
        <strain evidence="6 7">CS-1</strain>
    </source>
</reference>
<evidence type="ECO:0000313" key="7">
    <source>
        <dbReference type="Proteomes" id="UP000306912"/>
    </source>
</evidence>
<evidence type="ECO:0000259" key="5">
    <source>
        <dbReference type="PROSITE" id="PS50983"/>
    </source>
</evidence>
<dbReference type="PANTHER" id="PTHR30532">
    <property type="entry name" value="IRON III DICITRATE-BINDING PERIPLASMIC PROTEIN"/>
    <property type="match status" value="1"/>
</dbReference>
<evidence type="ECO:0000313" key="6">
    <source>
        <dbReference type="EMBL" id="TLG73877.1"/>
    </source>
</evidence>
<dbReference type="GO" id="GO:1901678">
    <property type="term" value="P:iron coordination entity transport"/>
    <property type="evidence" value="ECO:0007669"/>
    <property type="project" value="UniProtKB-ARBA"/>
</dbReference>
<keyword evidence="3" id="KW-0813">Transport</keyword>
<evidence type="ECO:0000256" key="1">
    <source>
        <dbReference type="ARBA" id="ARBA00004196"/>
    </source>
</evidence>
<dbReference type="Proteomes" id="UP000306912">
    <property type="component" value="Unassembled WGS sequence"/>
</dbReference>
<dbReference type="SUPFAM" id="SSF53807">
    <property type="entry name" value="Helical backbone' metal receptor"/>
    <property type="match status" value="1"/>
</dbReference>
<dbReference type="InterPro" id="IPR051313">
    <property type="entry name" value="Bact_iron-sidero_bind"/>
</dbReference>
<organism evidence="6 7">
    <name type="scientific">Culicoidibacter larvae</name>
    <dbReference type="NCBI Taxonomy" id="2579976"/>
    <lineage>
        <taxon>Bacteria</taxon>
        <taxon>Bacillati</taxon>
        <taxon>Bacillota</taxon>
        <taxon>Culicoidibacteria</taxon>
        <taxon>Culicoidibacterales</taxon>
        <taxon>Culicoidibacteraceae</taxon>
        <taxon>Culicoidibacter</taxon>
    </lineage>
</organism>
<dbReference type="FunCoup" id="A0A5R8QDM8">
    <property type="interactions" value="15"/>
</dbReference>
<evidence type="ECO:0000256" key="4">
    <source>
        <dbReference type="ARBA" id="ARBA00022729"/>
    </source>
</evidence>
<accession>A0A5R8QDM8</accession>
<protein>
    <submittedName>
        <fullName evidence="6">Siderophore ABC transporter substrate-binding protein</fullName>
    </submittedName>
</protein>
<evidence type="ECO:0000256" key="3">
    <source>
        <dbReference type="ARBA" id="ARBA00022448"/>
    </source>
</evidence>
<dbReference type="PANTHER" id="PTHR30532:SF28">
    <property type="entry name" value="PETROBACTIN-BINDING PROTEIN YCLQ"/>
    <property type="match status" value="1"/>
</dbReference>
<dbReference type="InParanoid" id="A0A5R8QDM8"/>
<dbReference type="Gene3D" id="3.40.50.1980">
    <property type="entry name" value="Nitrogenase molybdenum iron protein domain"/>
    <property type="match status" value="2"/>
</dbReference>
<dbReference type="GO" id="GO:0030288">
    <property type="term" value="C:outer membrane-bounded periplasmic space"/>
    <property type="evidence" value="ECO:0007669"/>
    <property type="project" value="TreeGrafter"/>
</dbReference>
<comment type="subcellular location">
    <subcellularLocation>
        <location evidence="1">Cell envelope</location>
    </subcellularLocation>
</comment>
<comment type="caution">
    <text evidence="6">The sequence shown here is derived from an EMBL/GenBank/DDBJ whole genome shotgun (WGS) entry which is preliminary data.</text>
</comment>
<gene>
    <name evidence="6" type="ORF">FEZ08_07030</name>
</gene>
<dbReference type="InterPro" id="IPR033870">
    <property type="entry name" value="FatB"/>
</dbReference>
<feature type="domain" description="Fe/B12 periplasmic-binding" evidence="5">
    <location>
        <begin position="55"/>
        <end position="313"/>
    </location>
</feature>
<dbReference type="OrthoDB" id="63946at2"/>
<evidence type="ECO:0000256" key="2">
    <source>
        <dbReference type="ARBA" id="ARBA00008814"/>
    </source>
</evidence>
<comment type="similarity">
    <text evidence="2">Belongs to the bacterial solute-binding protein 8 family.</text>
</comment>
<sequence>MMNKKVMAIVLAIIVVLGAGAGVYYFMQGNNTQAAGDTEITHELGTVSVTANPQKVVVFDYGVLDSLNTLGVEVSGVVKQSLPTYLNKYADASYTDIGTLFEPNFEVLHDLKPDVIFISGRQKDLYKQLTEIAPTVYLTLDNSDYLGSFKTNMETIGKIFNKTNEVSIELAAIDGAITDLKQLTSASNKNALIVMANDGELSAYGESSRFGVIHNTFGVTPVDTNIETSTHGQSVGFEYVVEKNPDVIFVVDRNAVTTGESKAAALFDNDLMAATKAVKNNAIINLDAHTWYVASGGLQSTKTMIAEVRSAFE</sequence>
<dbReference type="CDD" id="cd01140">
    <property type="entry name" value="FatB"/>
    <property type="match status" value="1"/>
</dbReference>
<dbReference type="PROSITE" id="PS50983">
    <property type="entry name" value="FE_B12_PBP"/>
    <property type="match status" value="1"/>
</dbReference>
<dbReference type="Pfam" id="PF01497">
    <property type="entry name" value="Peripla_BP_2"/>
    <property type="match status" value="1"/>
</dbReference>
<dbReference type="EMBL" id="VBWP01000005">
    <property type="protein sequence ID" value="TLG73877.1"/>
    <property type="molecule type" value="Genomic_DNA"/>
</dbReference>
<name>A0A5R8QDM8_9FIRM</name>